<dbReference type="Pfam" id="PF24883">
    <property type="entry name" value="NPHP3_N"/>
    <property type="match status" value="1"/>
</dbReference>
<organism evidence="4 5">
    <name type="scientific">Cercophora newfieldiana</name>
    <dbReference type="NCBI Taxonomy" id="92897"/>
    <lineage>
        <taxon>Eukaryota</taxon>
        <taxon>Fungi</taxon>
        <taxon>Dikarya</taxon>
        <taxon>Ascomycota</taxon>
        <taxon>Pezizomycotina</taxon>
        <taxon>Sordariomycetes</taxon>
        <taxon>Sordariomycetidae</taxon>
        <taxon>Sordariales</taxon>
        <taxon>Lasiosphaeriaceae</taxon>
        <taxon>Cercophora</taxon>
    </lineage>
</organism>
<keyword evidence="2" id="KW-0040">ANK repeat</keyword>
<protein>
    <recommendedName>
        <fullName evidence="3">Nephrocystin 3-like N-terminal domain-containing protein</fullName>
    </recommendedName>
</protein>
<proteinExistence type="predicted"/>
<evidence type="ECO:0000313" key="4">
    <source>
        <dbReference type="EMBL" id="KAK0641394.1"/>
    </source>
</evidence>
<dbReference type="AlphaFoldDB" id="A0AA39XWH3"/>
<name>A0AA39XWH3_9PEZI</name>
<reference evidence="4" key="1">
    <citation type="submission" date="2023-06" db="EMBL/GenBank/DDBJ databases">
        <title>Genome-scale phylogeny and comparative genomics of the fungal order Sordariales.</title>
        <authorList>
            <consortium name="Lawrence Berkeley National Laboratory"/>
            <person name="Hensen N."/>
            <person name="Bonometti L."/>
            <person name="Westerberg I."/>
            <person name="Brannstrom I.O."/>
            <person name="Guillou S."/>
            <person name="Cros-Aarteil S."/>
            <person name="Calhoun S."/>
            <person name="Haridas S."/>
            <person name="Kuo A."/>
            <person name="Mondo S."/>
            <person name="Pangilinan J."/>
            <person name="Riley R."/>
            <person name="Labutti K."/>
            <person name="Andreopoulos B."/>
            <person name="Lipzen A."/>
            <person name="Chen C."/>
            <person name="Yanf M."/>
            <person name="Daum C."/>
            <person name="Ng V."/>
            <person name="Clum A."/>
            <person name="Steindorff A."/>
            <person name="Ohm R."/>
            <person name="Martin F."/>
            <person name="Silar P."/>
            <person name="Natvig D."/>
            <person name="Lalanne C."/>
            <person name="Gautier V."/>
            <person name="Ament-Velasquez S.L."/>
            <person name="Kruys A."/>
            <person name="Hutchinson M.I."/>
            <person name="Powell A.J."/>
            <person name="Barry K."/>
            <person name="Miller A.N."/>
            <person name="Grigoriev I.V."/>
            <person name="Debuchy R."/>
            <person name="Gladieux P."/>
            <person name="Thoren M.H."/>
            <person name="Johannesson H."/>
        </authorList>
    </citation>
    <scope>NUCLEOTIDE SEQUENCE</scope>
    <source>
        <strain evidence="4">SMH2532-1</strain>
    </source>
</reference>
<dbReference type="InterPro" id="IPR036770">
    <property type="entry name" value="Ankyrin_rpt-contain_sf"/>
</dbReference>
<gene>
    <name evidence="4" type="ORF">B0T16DRAFT_496113</name>
</gene>
<dbReference type="PANTHER" id="PTHR10039">
    <property type="entry name" value="AMELOGENIN"/>
    <property type="match status" value="1"/>
</dbReference>
<feature type="domain" description="Nephrocystin 3-like N-terminal" evidence="3">
    <location>
        <begin position="198"/>
        <end position="365"/>
    </location>
</feature>
<dbReference type="SUPFAM" id="SSF48403">
    <property type="entry name" value="Ankyrin repeat"/>
    <property type="match status" value="1"/>
</dbReference>
<feature type="repeat" description="ANK" evidence="2">
    <location>
        <begin position="833"/>
        <end position="865"/>
    </location>
</feature>
<sequence length="932" mass="104072">MAEFVALGASIIAVIQAAERIHKVCKFFIENVDNYPSDLRLILIETSSLKAVFQSLEFIDKHDSDASTFLKELKEPGGPFAGCLESVLELEKLVPPGMLPTGTNSTKRRKTESLVNALAWPFKRDKARTLLNDISQYKSTISTAVSVEILQDVQTVKRDIKEVAQKLTDAERHEICSWLDYSDPSLNHNAACALYEAGTGDWVLRTDEWKAWRDKKYRCLWIYGIPGAGKTILAAHLTEELAKLVQTNPSTQPKPGTKVACVYYYCFHARNQDETIPFLRWSVSQLCRKAASIPIQVYDIFKLGTQPTLTQLLVSLEAVLQYFGAVFVTVDAVDESQQRQNLLDVLVDLANDPRFSKLQLLVTSRQYLDIKEVMSKISHPLSMSNPHVEADIERYVVAKVRSTYKFRRWPSWLCDEVQHTLAVGAKGMFRWAVCQLDILRRLNDIGKIRLALNDLPETLDDTYIRILSSIDEEDRPLLRHTLWMISFHSATYTSNKLRVTDNIILSSYTAFSTQDSSANTNHLYTPDALEEVCGCLVTFLHGDVAGMPRRFASLAHYTVREFVESGRSISSPVRYFHCQPDEMSRAMFSSVAQYALNTDVHTPIQAKDSDDPEMLLLDNLENYCQISAIVSLDPLESMIAGDKTLMARVSELLSPSDPRFSGRNQMLSAFFCAPSLHITGTDMKTTHFWDLGWISASTDRDINVLVNLLFGAYRIMSETLASTLHPRRLISAEISVAFEHRDSYANKITVQFGGTVIEFFAQCSKVLDLGALPVRLLYGRLVSELQPPSIDPTTVLAQYSGPHDHDGCEKAYDCVTIVEWLLSLGADPDAPGYPVTPLQIAVANRDVNCIHALLQAGASLNRWGDANGAGWDPGTLMGVLYNGLHGNSPLYIAQHYDAFGFWASRATEFNSIAKLLVEMGAESLSTTQGLGT</sequence>
<accession>A0AA39XWH3</accession>
<dbReference type="Proteomes" id="UP001174936">
    <property type="component" value="Unassembled WGS sequence"/>
</dbReference>
<keyword evidence="1" id="KW-0677">Repeat</keyword>
<dbReference type="InterPro" id="IPR002110">
    <property type="entry name" value="Ankyrin_rpt"/>
</dbReference>
<dbReference type="PANTHER" id="PTHR10039:SF16">
    <property type="entry name" value="GPI INOSITOL-DEACYLASE"/>
    <property type="match status" value="1"/>
</dbReference>
<dbReference type="PROSITE" id="PS50088">
    <property type="entry name" value="ANK_REPEAT"/>
    <property type="match status" value="1"/>
</dbReference>
<dbReference type="InterPro" id="IPR056884">
    <property type="entry name" value="NPHP3-like_N"/>
</dbReference>
<evidence type="ECO:0000259" key="3">
    <source>
        <dbReference type="Pfam" id="PF24883"/>
    </source>
</evidence>
<dbReference type="InterPro" id="IPR027417">
    <property type="entry name" value="P-loop_NTPase"/>
</dbReference>
<dbReference type="SUPFAM" id="SSF52540">
    <property type="entry name" value="P-loop containing nucleoside triphosphate hydrolases"/>
    <property type="match status" value="1"/>
</dbReference>
<evidence type="ECO:0000313" key="5">
    <source>
        <dbReference type="Proteomes" id="UP001174936"/>
    </source>
</evidence>
<dbReference type="Pfam" id="PF00023">
    <property type="entry name" value="Ank"/>
    <property type="match status" value="1"/>
</dbReference>
<comment type="caution">
    <text evidence="4">The sequence shown here is derived from an EMBL/GenBank/DDBJ whole genome shotgun (WGS) entry which is preliminary data.</text>
</comment>
<keyword evidence="5" id="KW-1185">Reference proteome</keyword>
<dbReference type="Gene3D" id="3.40.50.300">
    <property type="entry name" value="P-loop containing nucleotide triphosphate hydrolases"/>
    <property type="match status" value="1"/>
</dbReference>
<evidence type="ECO:0000256" key="2">
    <source>
        <dbReference type="PROSITE-ProRule" id="PRU00023"/>
    </source>
</evidence>
<dbReference type="EMBL" id="JAULSV010000006">
    <property type="protein sequence ID" value="KAK0641394.1"/>
    <property type="molecule type" value="Genomic_DNA"/>
</dbReference>
<dbReference type="Gene3D" id="1.25.40.20">
    <property type="entry name" value="Ankyrin repeat-containing domain"/>
    <property type="match status" value="1"/>
</dbReference>
<evidence type="ECO:0000256" key="1">
    <source>
        <dbReference type="ARBA" id="ARBA00022737"/>
    </source>
</evidence>